<name>A0A2D0N8I3_FLAN2</name>
<protein>
    <recommendedName>
        <fullName evidence="1">DinB-like domain-containing protein</fullName>
    </recommendedName>
</protein>
<comment type="caution">
    <text evidence="2">The sequence shown here is derived from an EMBL/GenBank/DDBJ whole genome shotgun (WGS) entry which is preliminary data.</text>
</comment>
<proteinExistence type="predicted"/>
<dbReference type="Proteomes" id="UP000223913">
    <property type="component" value="Unassembled WGS sequence"/>
</dbReference>
<dbReference type="InterPro" id="IPR024775">
    <property type="entry name" value="DinB-like"/>
</dbReference>
<dbReference type="OrthoDB" id="1434917at2"/>
<dbReference type="AlphaFoldDB" id="A0A2D0N8I3"/>
<gene>
    <name evidence="2" type="ORF">CRP01_20140</name>
</gene>
<dbReference type="Gene3D" id="1.20.120.450">
    <property type="entry name" value="dinb family like domain"/>
    <property type="match status" value="1"/>
</dbReference>
<reference evidence="2 3" key="1">
    <citation type="submission" date="2017-10" db="EMBL/GenBank/DDBJ databases">
        <title>The draft genome sequence of Lewinella nigricans NBRC 102662.</title>
        <authorList>
            <person name="Wang K."/>
        </authorList>
    </citation>
    <scope>NUCLEOTIDE SEQUENCE [LARGE SCALE GENOMIC DNA]</scope>
    <source>
        <strain evidence="2 3">NBRC 102662</strain>
    </source>
</reference>
<dbReference type="InterPro" id="IPR034660">
    <property type="entry name" value="DinB/YfiT-like"/>
</dbReference>
<evidence type="ECO:0000259" key="1">
    <source>
        <dbReference type="Pfam" id="PF12867"/>
    </source>
</evidence>
<evidence type="ECO:0000313" key="3">
    <source>
        <dbReference type="Proteomes" id="UP000223913"/>
    </source>
</evidence>
<accession>A0A2D0N8I3</accession>
<feature type="domain" description="DinB-like" evidence="1">
    <location>
        <begin position="10"/>
        <end position="147"/>
    </location>
</feature>
<dbReference type="RefSeq" id="WP_099151882.1">
    <property type="nucleotide sequence ID" value="NZ_PDUD01000024.1"/>
</dbReference>
<organism evidence="2 3">
    <name type="scientific">Flavilitoribacter nigricans (strain ATCC 23147 / DSM 23189 / NBRC 102662 / NCIMB 1420 / SS-2)</name>
    <name type="common">Lewinella nigricans</name>
    <dbReference type="NCBI Taxonomy" id="1122177"/>
    <lineage>
        <taxon>Bacteria</taxon>
        <taxon>Pseudomonadati</taxon>
        <taxon>Bacteroidota</taxon>
        <taxon>Saprospiria</taxon>
        <taxon>Saprospirales</taxon>
        <taxon>Lewinellaceae</taxon>
        <taxon>Flavilitoribacter</taxon>
    </lineage>
</organism>
<dbReference type="EMBL" id="PDUD01000024">
    <property type="protein sequence ID" value="PHN04822.1"/>
    <property type="molecule type" value="Genomic_DNA"/>
</dbReference>
<dbReference type="Pfam" id="PF12867">
    <property type="entry name" value="DinB_2"/>
    <property type="match status" value="1"/>
</dbReference>
<dbReference type="SUPFAM" id="SSF109854">
    <property type="entry name" value="DinB/YfiT-like putative metalloenzymes"/>
    <property type="match status" value="1"/>
</dbReference>
<sequence>MTAAQITQRLEDNAAVFQALLEPVPEAQYRWKPTPEKWSLLEVICHLYDEEREDFRTRTRYVLEQPEVALPPIDPVGWVTQRNYGNQDYTQKIQAFLSERAQSVEWLRGLESPAWGNTNVHPQGGERSAFFFLSNWLAHDYLHIRQINRLKYEYFETHCNNSLAYAGNW</sequence>
<evidence type="ECO:0000313" key="2">
    <source>
        <dbReference type="EMBL" id="PHN04822.1"/>
    </source>
</evidence>
<keyword evidence="3" id="KW-1185">Reference proteome</keyword>